<proteinExistence type="inferred from homology"/>
<evidence type="ECO:0000313" key="13">
    <source>
        <dbReference type="EMBL" id="OEL20643.1"/>
    </source>
</evidence>
<dbReference type="PROSITE" id="PS51081">
    <property type="entry name" value="ZF_SIAH"/>
    <property type="match status" value="2"/>
</dbReference>
<comment type="caution">
    <text evidence="13">The sequence shown here is derived from an EMBL/GenBank/DDBJ whole genome shotgun (WGS) entry which is preliminary data.</text>
</comment>
<dbReference type="Pfam" id="PF21362">
    <property type="entry name" value="Sina_RING"/>
    <property type="match status" value="1"/>
</dbReference>
<evidence type="ECO:0000313" key="14">
    <source>
        <dbReference type="Proteomes" id="UP000095767"/>
    </source>
</evidence>
<keyword evidence="14" id="KW-1185">Reference proteome</keyword>
<dbReference type="AlphaFoldDB" id="A0A1E5V649"/>
<evidence type="ECO:0000256" key="2">
    <source>
        <dbReference type="ARBA" id="ARBA00004906"/>
    </source>
</evidence>
<feature type="region of interest" description="Disordered" evidence="11">
    <location>
        <begin position="267"/>
        <end position="306"/>
    </location>
</feature>
<evidence type="ECO:0000256" key="3">
    <source>
        <dbReference type="ARBA" id="ARBA00009119"/>
    </source>
</evidence>
<comment type="similarity">
    <text evidence="3">Belongs to the SINA (Seven in absentia) family.</text>
</comment>
<dbReference type="InterPro" id="IPR049548">
    <property type="entry name" value="Sina-like_RING"/>
</dbReference>
<feature type="compositionally biased region" description="Basic residues" evidence="11">
    <location>
        <begin position="294"/>
        <end position="306"/>
    </location>
</feature>
<feature type="compositionally biased region" description="Low complexity" evidence="11">
    <location>
        <begin position="283"/>
        <end position="293"/>
    </location>
</feature>
<evidence type="ECO:0000256" key="8">
    <source>
        <dbReference type="ARBA" id="ARBA00022786"/>
    </source>
</evidence>
<keyword evidence="7 10" id="KW-0863">Zinc-finger</keyword>
<dbReference type="InterPro" id="IPR013010">
    <property type="entry name" value="Znf_SIAH"/>
</dbReference>
<dbReference type="UniPathway" id="UPA00143"/>
<dbReference type="STRING" id="888268.A0A1E5V649"/>
<dbReference type="Pfam" id="PF21361">
    <property type="entry name" value="Sina_ZnF"/>
    <property type="match status" value="2"/>
</dbReference>
<dbReference type="OrthoDB" id="689045at2759"/>
<dbReference type="PANTHER" id="PTHR10315:SF96">
    <property type="entry name" value="SIAH-TYPE DOMAIN-CONTAINING PROTEIN"/>
    <property type="match status" value="1"/>
</dbReference>
<dbReference type="SUPFAM" id="SSF49599">
    <property type="entry name" value="TRAF domain-like"/>
    <property type="match status" value="2"/>
</dbReference>
<evidence type="ECO:0000256" key="4">
    <source>
        <dbReference type="ARBA" id="ARBA00012483"/>
    </source>
</evidence>
<dbReference type="PANTHER" id="PTHR10315">
    <property type="entry name" value="E3 UBIQUITIN PROTEIN LIGASE SIAH"/>
    <property type="match status" value="1"/>
</dbReference>
<dbReference type="InterPro" id="IPR013083">
    <property type="entry name" value="Znf_RING/FYVE/PHD"/>
</dbReference>
<dbReference type="EMBL" id="LWDX02050072">
    <property type="protein sequence ID" value="OEL20643.1"/>
    <property type="molecule type" value="Genomic_DNA"/>
</dbReference>
<evidence type="ECO:0000256" key="1">
    <source>
        <dbReference type="ARBA" id="ARBA00000900"/>
    </source>
</evidence>
<feature type="region of interest" description="Disordered" evidence="11">
    <location>
        <begin position="185"/>
        <end position="216"/>
    </location>
</feature>
<comment type="pathway">
    <text evidence="2">Protein modification; protein ubiquitination.</text>
</comment>
<dbReference type="GO" id="GO:0005737">
    <property type="term" value="C:cytoplasm"/>
    <property type="evidence" value="ECO:0007669"/>
    <property type="project" value="TreeGrafter"/>
</dbReference>
<dbReference type="GO" id="GO:0061630">
    <property type="term" value="F:ubiquitin protein ligase activity"/>
    <property type="evidence" value="ECO:0007669"/>
    <property type="project" value="UniProtKB-EC"/>
</dbReference>
<dbReference type="Gene3D" id="3.30.40.10">
    <property type="entry name" value="Zinc/RING finger domain, C3HC4 (zinc finger)"/>
    <property type="match status" value="2"/>
</dbReference>
<keyword evidence="6" id="KW-0479">Metal-binding</keyword>
<gene>
    <name evidence="13" type="ORF">BAE44_0018337</name>
</gene>
<keyword evidence="5" id="KW-0808">Transferase</keyword>
<protein>
    <recommendedName>
        <fullName evidence="4">RING-type E3 ubiquitin transferase</fullName>
        <ecNumber evidence="4">2.3.2.27</ecNumber>
    </recommendedName>
</protein>
<evidence type="ECO:0000256" key="5">
    <source>
        <dbReference type="ARBA" id="ARBA00022679"/>
    </source>
</evidence>
<dbReference type="GO" id="GO:0008270">
    <property type="term" value="F:zinc ion binding"/>
    <property type="evidence" value="ECO:0007669"/>
    <property type="project" value="UniProtKB-KW"/>
</dbReference>
<feature type="compositionally biased region" description="Basic residues" evidence="11">
    <location>
        <begin position="267"/>
        <end position="282"/>
    </location>
</feature>
<dbReference type="CDD" id="cd16571">
    <property type="entry name" value="RING-HC_SIAHs"/>
    <property type="match status" value="1"/>
</dbReference>
<evidence type="ECO:0000259" key="12">
    <source>
        <dbReference type="PROSITE" id="PS51081"/>
    </source>
</evidence>
<evidence type="ECO:0000256" key="7">
    <source>
        <dbReference type="ARBA" id="ARBA00022771"/>
    </source>
</evidence>
<keyword evidence="9" id="KW-0862">Zinc</keyword>
<evidence type="ECO:0000256" key="11">
    <source>
        <dbReference type="SAM" id="MobiDB-lite"/>
    </source>
</evidence>
<name>A0A1E5V649_9POAL</name>
<dbReference type="EC" id="2.3.2.27" evidence="4"/>
<accession>A0A1E5V649</accession>
<feature type="domain" description="SIAH-type" evidence="12">
    <location>
        <begin position="379"/>
        <end position="438"/>
    </location>
</feature>
<evidence type="ECO:0000256" key="6">
    <source>
        <dbReference type="ARBA" id="ARBA00022723"/>
    </source>
</evidence>
<dbReference type="Proteomes" id="UP000095767">
    <property type="component" value="Unassembled WGS sequence"/>
</dbReference>
<evidence type="ECO:0000256" key="9">
    <source>
        <dbReference type="ARBA" id="ARBA00022833"/>
    </source>
</evidence>
<keyword evidence="8" id="KW-0833">Ubl conjugation pathway</keyword>
<dbReference type="InterPro" id="IPR052088">
    <property type="entry name" value="E3_ubiquitin-ligase_SINA"/>
</dbReference>
<evidence type="ECO:0000256" key="10">
    <source>
        <dbReference type="PROSITE-ProRule" id="PRU00455"/>
    </source>
</evidence>
<feature type="domain" description="SIAH-type" evidence="12">
    <location>
        <begin position="7"/>
        <end position="65"/>
    </location>
</feature>
<comment type="catalytic activity">
    <reaction evidence="1">
        <text>S-ubiquitinyl-[E2 ubiquitin-conjugating enzyme]-L-cysteine + [acceptor protein]-L-lysine = [E2 ubiquitin-conjugating enzyme]-L-cysteine + N(6)-ubiquitinyl-[acceptor protein]-L-lysine.</text>
        <dbReference type="EC" id="2.3.2.27"/>
    </reaction>
</comment>
<organism evidence="13 14">
    <name type="scientific">Dichanthelium oligosanthes</name>
    <dbReference type="NCBI Taxonomy" id="888268"/>
    <lineage>
        <taxon>Eukaryota</taxon>
        <taxon>Viridiplantae</taxon>
        <taxon>Streptophyta</taxon>
        <taxon>Embryophyta</taxon>
        <taxon>Tracheophyta</taxon>
        <taxon>Spermatophyta</taxon>
        <taxon>Magnoliopsida</taxon>
        <taxon>Liliopsida</taxon>
        <taxon>Poales</taxon>
        <taxon>Poaceae</taxon>
        <taxon>PACMAD clade</taxon>
        <taxon>Panicoideae</taxon>
        <taxon>Panicodae</taxon>
        <taxon>Paniceae</taxon>
        <taxon>Dichantheliinae</taxon>
        <taxon>Dichanthelium</taxon>
    </lineage>
</organism>
<reference evidence="13 14" key="1">
    <citation type="submission" date="2016-09" db="EMBL/GenBank/DDBJ databases">
        <title>The draft genome of Dichanthelium oligosanthes: A C3 panicoid grass species.</title>
        <authorList>
            <person name="Studer A.J."/>
            <person name="Schnable J.C."/>
            <person name="Brutnell T.P."/>
        </authorList>
    </citation>
    <scope>NUCLEOTIDE SEQUENCE [LARGE SCALE GENOMIC DNA]</scope>
    <source>
        <strain evidence="14">cv. Kellogg 1175</strain>
        <tissue evidence="13">Leaf</tissue>
    </source>
</reference>
<dbReference type="GO" id="GO:0016567">
    <property type="term" value="P:protein ubiquitination"/>
    <property type="evidence" value="ECO:0007669"/>
    <property type="project" value="UniProtKB-UniPathway"/>
</dbReference>
<sequence>MEQLVDSIRVPCPHAAHGCTDRPVYYNCEGHAQACAHAPCRCPGQGCGFVGSTVALQRHFAAVHSWPCTTEDKAGTGFDINLRDGFNFFTVIRAGANQGTTNQYLFLLNVELASFGRTITVFCIHPHHTSTATLKLTYGCYSSFDMCCMHHQVSEFKVACTDLSNGLPDPSGCFVFIVPRSAHRDDEEEASSSEPRADRRMYQTTSHESGGYGHEIEPWTTATAGGVCGMRSLLQEEDSLLSTLAADASPIVPVVLANVPVLRAAGRRSNNKKKSRRRHHMSRTTMLSLLTGTSRRRRGRHRPHHRSARIVGEMTVECTDALDCGICFLPLKPPIFQCDVGHVLCSPCRDKVAPAGRCHVCRDPTGFRRCHAMEKMVDSVRVPCPHAAHGCADRPAYHDRERHARECVHAPCRCPVGDACGFAGSVSALAEHLTSTHGWPCTAEATAGFPLGVDLRDGFNLLLTAVRGRAQ</sequence>